<dbReference type="InterPro" id="IPR000595">
    <property type="entry name" value="cNMP-bd_dom"/>
</dbReference>
<dbReference type="InterPro" id="IPR050301">
    <property type="entry name" value="NTE"/>
</dbReference>
<feature type="region of interest" description="Disordered" evidence="13">
    <location>
        <begin position="779"/>
        <end position="816"/>
    </location>
</feature>
<feature type="short sequence motif" description="GXSXG" evidence="11">
    <location>
        <begin position="1437"/>
        <end position="1441"/>
    </location>
</feature>
<feature type="active site" description="Nucleophile" evidence="11">
    <location>
        <position position="1439"/>
    </location>
</feature>
<dbReference type="InParanoid" id="A0A163JVX8"/>
<evidence type="ECO:0000256" key="3">
    <source>
        <dbReference type="ARBA" id="ARBA00013274"/>
    </source>
</evidence>
<evidence type="ECO:0000256" key="9">
    <source>
        <dbReference type="ARBA" id="ARBA00023098"/>
    </source>
</evidence>
<feature type="domain" description="PNPLA" evidence="15">
    <location>
        <begin position="1406"/>
        <end position="1570"/>
    </location>
</feature>
<dbReference type="OMA" id="HTAHKYL"/>
<feature type="region of interest" description="Disordered" evidence="13">
    <location>
        <begin position="372"/>
        <end position="421"/>
    </location>
</feature>
<evidence type="ECO:0000256" key="13">
    <source>
        <dbReference type="SAM" id="MobiDB-lite"/>
    </source>
</evidence>
<evidence type="ECO:0000256" key="10">
    <source>
        <dbReference type="ARBA" id="ARBA00023136"/>
    </source>
</evidence>
<keyword evidence="5 12" id="KW-0812">Transmembrane</keyword>
<feature type="region of interest" description="Disordered" evidence="13">
    <location>
        <begin position="1180"/>
        <end position="1218"/>
    </location>
</feature>
<dbReference type="Pfam" id="PF00027">
    <property type="entry name" value="cNMP_binding"/>
    <property type="match status" value="1"/>
</dbReference>
<feature type="compositionally biased region" description="Polar residues" evidence="13">
    <location>
        <begin position="1181"/>
        <end position="1212"/>
    </location>
</feature>
<evidence type="ECO:0000256" key="5">
    <source>
        <dbReference type="ARBA" id="ARBA00022692"/>
    </source>
</evidence>
<dbReference type="PROSITE" id="PS01237">
    <property type="entry name" value="UPF0028"/>
    <property type="match status" value="1"/>
</dbReference>
<feature type="compositionally biased region" description="Acidic residues" evidence="13">
    <location>
        <begin position="221"/>
        <end position="237"/>
    </location>
</feature>
<dbReference type="PANTHER" id="PTHR14226:SF29">
    <property type="entry name" value="NEUROPATHY TARGET ESTERASE SWS"/>
    <property type="match status" value="1"/>
</dbReference>
<feature type="compositionally biased region" description="Polar residues" evidence="13">
    <location>
        <begin position="582"/>
        <end position="614"/>
    </location>
</feature>
<dbReference type="GO" id="GO:0016042">
    <property type="term" value="P:lipid catabolic process"/>
    <property type="evidence" value="ECO:0007669"/>
    <property type="project" value="UniProtKB-UniRule"/>
</dbReference>
<feature type="region of interest" description="Disordered" evidence="13">
    <location>
        <begin position="211"/>
        <end position="275"/>
    </location>
</feature>
<evidence type="ECO:0000256" key="4">
    <source>
        <dbReference type="ARBA" id="ARBA00018317"/>
    </source>
</evidence>
<feature type="active site" description="Proton acceptor" evidence="11">
    <location>
        <position position="1557"/>
    </location>
</feature>
<dbReference type="OrthoDB" id="421051at2759"/>
<dbReference type="InterPro" id="IPR001423">
    <property type="entry name" value="LysoPLipase_patatin_CS"/>
</dbReference>
<dbReference type="SUPFAM" id="SSF51206">
    <property type="entry name" value="cAMP-binding domain-like"/>
    <property type="match status" value="3"/>
</dbReference>
<dbReference type="SUPFAM" id="SSF52151">
    <property type="entry name" value="FabD/lysophospholipase-like"/>
    <property type="match status" value="1"/>
</dbReference>
<dbReference type="Pfam" id="PF24179">
    <property type="entry name" value="NTE_Ploop"/>
    <property type="match status" value="2"/>
</dbReference>
<keyword evidence="17" id="KW-1185">Reference proteome</keyword>
<dbReference type="GO" id="GO:0005789">
    <property type="term" value="C:endoplasmic reticulum membrane"/>
    <property type="evidence" value="ECO:0007669"/>
    <property type="project" value="UniProtKB-SubCell"/>
</dbReference>
<feature type="compositionally biased region" description="Polar residues" evidence="13">
    <location>
        <begin position="652"/>
        <end position="669"/>
    </location>
</feature>
<reference evidence="16" key="1">
    <citation type="submission" date="2016-04" db="EMBL/GenBank/DDBJ databases">
        <authorList>
            <person name="Evans L.H."/>
            <person name="Alamgir A."/>
            <person name="Owens N."/>
            <person name="Weber N.D."/>
            <person name="Virtaneva K."/>
            <person name="Barbian K."/>
            <person name="Babar A."/>
            <person name="Rosenke K."/>
        </authorList>
    </citation>
    <scope>NUCLEOTIDE SEQUENCE [LARGE SCALE GENOMIC DNA]</scope>
    <source>
        <strain evidence="16">CBS 101.48</strain>
    </source>
</reference>
<comment type="function">
    <text evidence="12">Intracellular phospholipase B that catalyzes the double deacylation of phosphatidylcholine (PC) to glycerophosphocholine (GroPCho). Plays an important role in membrane lipid homeostasis.</text>
</comment>
<keyword evidence="6 11" id="KW-0378">Hydrolase</keyword>
<dbReference type="InterPro" id="IPR014710">
    <property type="entry name" value="RmlC-like_jellyroll"/>
</dbReference>
<feature type="domain" description="Cyclic nucleotide-binding" evidence="14">
    <location>
        <begin position="161"/>
        <end position="215"/>
    </location>
</feature>
<dbReference type="PROSITE" id="PS50042">
    <property type="entry name" value="CNMP_BINDING_3"/>
    <property type="match status" value="2"/>
</dbReference>
<feature type="region of interest" description="Disordered" evidence="13">
    <location>
        <begin position="857"/>
        <end position="972"/>
    </location>
</feature>
<proteinExistence type="inferred from homology"/>
<evidence type="ECO:0000256" key="12">
    <source>
        <dbReference type="RuleBase" id="RU362043"/>
    </source>
</evidence>
<dbReference type="EMBL" id="LT554135">
    <property type="protein sequence ID" value="SAM03421.1"/>
    <property type="molecule type" value="Genomic_DNA"/>
</dbReference>
<dbReference type="FunCoup" id="A0A163JVX8">
    <property type="interactions" value="225"/>
</dbReference>
<evidence type="ECO:0000313" key="16">
    <source>
        <dbReference type="EMBL" id="SAM03421.1"/>
    </source>
</evidence>
<dbReference type="InterPro" id="IPR016035">
    <property type="entry name" value="Acyl_Trfase/lysoPLipase"/>
</dbReference>
<keyword evidence="7 11" id="KW-0442">Lipid degradation</keyword>
<dbReference type="GO" id="GO:0004622">
    <property type="term" value="F:phosphatidylcholine lysophospholipase activity"/>
    <property type="evidence" value="ECO:0007669"/>
    <property type="project" value="UniProtKB-EC"/>
</dbReference>
<evidence type="ECO:0000256" key="2">
    <source>
        <dbReference type="ARBA" id="ARBA00006636"/>
    </source>
</evidence>
<dbReference type="Pfam" id="PF01734">
    <property type="entry name" value="Patatin"/>
    <property type="match status" value="1"/>
</dbReference>
<feature type="compositionally biased region" description="Low complexity" evidence="13">
    <location>
        <begin position="377"/>
        <end position="388"/>
    </location>
</feature>
<gene>
    <name evidence="16" type="primary">ABSGL_09250.1 scaffold 10873</name>
</gene>
<dbReference type="CDD" id="cd00038">
    <property type="entry name" value="CAP_ED"/>
    <property type="match status" value="2"/>
</dbReference>
<dbReference type="SMART" id="SM00100">
    <property type="entry name" value="cNMP"/>
    <property type="match status" value="1"/>
</dbReference>
<dbReference type="EC" id="3.1.1.5" evidence="3 12"/>
<feature type="transmembrane region" description="Helical" evidence="12">
    <location>
        <begin position="82"/>
        <end position="104"/>
    </location>
</feature>
<dbReference type="InterPro" id="IPR002641">
    <property type="entry name" value="PNPLA_dom"/>
</dbReference>
<keyword evidence="9 11" id="KW-0443">Lipid metabolism</keyword>
<protein>
    <recommendedName>
        <fullName evidence="4 12">Lysophospholipase NTE1</fullName>
        <ecNumber evidence="3 12">3.1.1.5</ecNumber>
    </recommendedName>
    <alternativeName>
        <fullName evidence="12">Intracellular phospholipase B</fullName>
    </alternativeName>
</protein>
<dbReference type="PROSITE" id="PS51635">
    <property type="entry name" value="PNPLA"/>
    <property type="match status" value="1"/>
</dbReference>
<comment type="catalytic activity">
    <reaction evidence="12">
        <text>a 1-acyl-sn-glycero-3-phosphocholine + H2O = sn-glycerol 3-phosphocholine + a fatty acid + H(+)</text>
        <dbReference type="Rhea" id="RHEA:15177"/>
        <dbReference type="ChEBI" id="CHEBI:15377"/>
        <dbReference type="ChEBI" id="CHEBI:15378"/>
        <dbReference type="ChEBI" id="CHEBI:16870"/>
        <dbReference type="ChEBI" id="CHEBI:28868"/>
        <dbReference type="ChEBI" id="CHEBI:58168"/>
        <dbReference type="EC" id="3.1.1.5"/>
    </reaction>
</comment>
<feature type="compositionally biased region" description="Polar residues" evidence="13">
    <location>
        <begin position="791"/>
        <end position="801"/>
    </location>
</feature>
<dbReference type="Gene3D" id="2.60.120.10">
    <property type="entry name" value="Jelly Rolls"/>
    <property type="match status" value="3"/>
</dbReference>
<feature type="region of interest" description="Disordered" evidence="13">
    <location>
        <begin position="582"/>
        <end position="621"/>
    </location>
</feature>
<evidence type="ECO:0000256" key="8">
    <source>
        <dbReference type="ARBA" id="ARBA00022989"/>
    </source>
</evidence>
<feature type="domain" description="Cyclic nucleotide-binding" evidence="14">
    <location>
        <begin position="1027"/>
        <end position="1149"/>
    </location>
</feature>
<feature type="short sequence motif" description="DGA/G" evidence="11">
    <location>
        <begin position="1557"/>
        <end position="1559"/>
    </location>
</feature>
<feature type="region of interest" description="Disordered" evidence="13">
    <location>
        <begin position="315"/>
        <end position="339"/>
    </location>
</feature>
<feature type="short sequence motif" description="GXGXXG" evidence="11">
    <location>
        <begin position="1410"/>
        <end position="1415"/>
    </location>
</feature>
<dbReference type="InterPro" id="IPR018490">
    <property type="entry name" value="cNMP-bd_dom_sf"/>
</dbReference>
<comment type="subcellular location">
    <subcellularLocation>
        <location evidence="12">Endoplasmic reticulum membrane</location>
    </subcellularLocation>
    <subcellularLocation>
        <location evidence="1">Membrane</location>
    </subcellularLocation>
</comment>
<feature type="region of interest" description="Disordered" evidence="13">
    <location>
        <begin position="652"/>
        <end position="691"/>
    </location>
</feature>
<feature type="transmembrane region" description="Helical" evidence="12">
    <location>
        <begin position="56"/>
        <end position="76"/>
    </location>
</feature>
<dbReference type="PANTHER" id="PTHR14226">
    <property type="entry name" value="NEUROPATHY TARGET ESTERASE/SWISS CHEESE D.MELANOGASTER"/>
    <property type="match status" value="1"/>
</dbReference>
<evidence type="ECO:0000256" key="11">
    <source>
        <dbReference type="PROSITE-ProRule" id="PRU01161"/>
    </source>
</evidence>
<name>A0A163JVX8_ABSGL</name>
<keyword evidence="10 12" id="KW-0472">Membrane</keyword>
<dbReference type="InterPro" id="IPR056556">
    <property type="entry name" value="NTE1_P-loop_dom"/>
</dbReference>
<evidence type="ECO:0000256" key="6">
    <source>
        <dbReference type="ARBA" id="ARBA00022801"/>
    </source>
</evidence>
<evidence type="ECO:0000259" key="15">
    <source>
        <dbReference type="PROSITE" id="PS51635"/>
    </source>
</evidence>
<dbReference type="GO" id="GO:0046470">
    <property type="term" value="P:phosphatidylcholine metabolic process"/>
    <property type="evidence" value="ECO:0007669"/>
    <property type="project" value="InterPro"/>
</dbReference>
<accession>A0A163JVX8</accession>
<feature type="compositionally biased region" description="Basic residues" evidence="13">
    <location>
        <begin position="961"/>
        <end position="971"/>
    </location>
</feature>
<feature type="compositionally biased region" description="Basic and acidic residues" evidence="13">
    <location>
        <begin position="904"/>
        <end position="918"/>
    </location>
</feature>
<evidence type="ECO:0000313" key="17">
    <source>
        <dbReference type="Proteomes" id="UP000078561"/>
    </source>
</evidence>
<feature type="transmembrane region" description="Helical" evidence="12">
    <location>
        <begin position="282"/>
        <end position="304"/>
    </location>
</feature>
<evidence type="ECO:0000259" key="14">
    <source>
        <dbReference type="PROSITE" id="PS50042"/>
    </source>
</evidence>
<keyword evidence="8 12" id="KW-1133">Transmembrane helix</keyword>
<dbReference type="Proteomes" id="UP000078561">
    <property type="component" value="Unassembled WGS sequence"/>
</dbReference>
<keyword evidence="12" id="KW-0256">Endoplasmic reticulum</keyword>
<dbReference type="STRING" id="4829.A0A163JVX8"/>
<feature type="compositionally biased region" description="Polar residues" evidence="13">
    <location>
        <begin position="929"/>
        <end position="944"/>
    </location>
</feature>
<evidence type="ECO:0000256" key="7">
    <source>
        <dbReference type="ARBA" id="ARBA00022963"/>
    </source>
</evidence>
<dbReference type="Gene3D" id="3.40.1090.10">
    <property type="entry name" value="Cytosolic phospholipase A2 catalytic domain"/>
    <property type="match status" value="2"/>
</dbReference>
<feature type="compositionally biased region" description="Acidic residues" evidence="13">
    <location>
        <begin position="919"/>
        <end position="928"/>
    </location>
</feature>
<organism evidence="16">
    <name type="scientific">Absidia glauca</name>
    <name type="common">Pin mould</name>
    <dbReference type="NCBI Taxonomy" id="4829"/>
    <lineage>
        <taxon>Eukaryota</taxon>
        <taxon>Fungi</taxon>
        <taxon>Fungi incertae sedis</taxon>
        <taxon>Mucoromycota</taxon>
        <taxon>Mucoromycotina</taxon>
        <taxon>Mucoromycetes</taxon>
        <taxon>Mucorales</taxon>
        <taxon>Cunninghamellaceae</taxon>
        <taxon>Absidia</taxon>
    </lineage>
</organism>
<comment type="similarity">
    <text evidence="2 12">Belongs to the NTE family.</text>
</comment>
<sequence length="1713" mass="189739">MDQVQLYQCTTDAVQTINTMNELMLEGCPQSTTTVGAAAARSTSLLGRILGFIPSLLFRAISFVTLTLPLFFYRILTWSFTLHLNFSSLAMFIALVGLVGYYFIRYRFLTKYSRLKPVSPQKAASSFDLHPDSGEDSGYSKPSIQNYPDEFLSAFLSSIKIFGYLEQPVFHELARHLQTKKLLAGDTLFRNPEQERSFYIVVDGHVQMFVKPDNDTNNNYSDDDDDDEYNYNNDDDTTSFGSSDSDDLHSNDDGVDSGNGINNWGRKSGNNKKRRNDKFKDYTLINEVGQGGTLSSLFTILSVFRESFNRGELKDKAKNKSMRHQIASRSSQQHQHLAPTALRHGSTELPLPPPASVNDTSSDEWRHVFPNLENQTSDPSLPMSSNSSVAATPDMSPKDTSRSANNNNVKSPRKHSRGSTRTAYPYEQLSHMMDDDNDITDAPLDASFIDPQLRQQPRAASQSSSRRQYRSVHPNIVARATVDTTLAVIPEEAFHKLTQKFPKAAAHIVQVIVTRFQRVTLLTSHRYLGLTTELLQLEKLTNDSVSDHGSLWNFSNDVFLSGTMDRLRNKFAAENGQSIAAAATSTGDGSRNITITTRNSNKTKGRSSSTTFSPVDSERSGTPGLIQAIDIMDASSPSLLSPSGAALKQLYTGSRASPSNGLTGSTSSDLRQRHQRQQHYNSKVTGDEDYSVDDDEHLRTLVMKCLSKSLGIKVAPDTNGDSPGGKLPGLLNKNLATSRDNRRTNYFDSADSLHPRHVYPMDLFSQAGVMDSATSPTLDAINPHHDDDLDNMSTISSVHSGTDSHSDRNHHHHESSFISPEEIVIMYFPEGATLVREKEHYGGIFFVIDGLLEATMTPTEGEEGNSPILHGNTDQTSIKPIKRRSSMKNRLSAADSDNNDDDYDSNKDGTNKTDRQLAGEEEGEETDDSSSPFSKQDDPTNQAVASEAPAGRQPRDEQKRSNKKQVKKPSFRIHPGGLAGYLGALTGHPSFVDIRAKRNTYVGYLSKKTLDRIMDRNPVVMMKLAKQLVDSLSPLLLHIDLSLEWMQVNAGQIICREGQPSESIYMVLHGRLRTIKEKKEGHLEILGEFGHGESVGELEVLSKWKHDKAERVTNLKLGAHLAGTPTTSTLHAIRDSELARMPKTLFNALAHRHPEVTLQISRMVAYRSLQLVMNKSVPGQDKNTSFHLQNSIFSSPTSSDTNAPRPSGSAPSPHSELYGRNNVNLKTIGILPVNSMVPLTEFAANLKSALMHDVGASCILLNSATVTTVMGKHAFSRMGKLKIASWLAEQEEKARIVLYLADSGDRLWIQAHHHIFMAMKQHGTFSSDRARPQWLTTQGRKMTENSISMLNNVKDQLEKYYSAVPTFGRLLVMNKKRGNALTSVDTLSRNDFARLARRLCGRSVALVLGGGGARGISHIGVIQALEEAGIPIDIIGGTSIGSFVGGLYARDMDLVSTIARSKFFAGRVSSIWRQVMDLTYPVTAWFTGHEFNRAIWKCLGDSLVEDFWLPYFAVTTNITFSRMEVHTTGYAWRYIRASMSLSGYMPPICDNGNMLVDGGYMDNLPVTVAKNMGADIVIAVDVASDDDTSPVNYGDSISGWWAILHSYNPFRTYNIPSIAEIQSRLAYVSSVAKLEEAKLINGTLYVKLPVQQWGTLEFNKFNDIKALGYHVGKAVVGKWRKAGYASGRLAEDDDQGRWLGKEVKGKRGRRNSV</sequence>
<evidence type="ECO:0000256" key="1">
    <source>
        <dbReference type="ARBA" id="ARBA00004370"/>
    </source>
</evidence>